<name>A0A1E1M0T2_RHYSE</name>
<proteinExistence type="predicted"/>
<evidence type="ECO:0000313" key="2">
    <source>
        <dbReference type="Proteomes" id="UP000177625"/>
    </source>
</evidence>
<organism evidence="1 2">
    <name type="scientific">Rhynchosporium secalis</name>
    <name type="common">Barley scald fungus</name>
    <dbReference type="NCBI Taxonomy" id="38038"/>
    <lineage>
        <taxon>Eukaryota</taxon>
        <taxon>Fungi</taxon>
        <taxon>Dikarya</taxon>
        <taxon>Ascomycota</taxon>
        <taxon>Pezizomycotina</taxon>
        <taxon>Leotiomycetes</taxon>
        <taxon>Helotiales</taxon>
        <taxon>Ploettnerulaceae</taxon>
        <taxon>Rhynchosporium</taxon>
    </lineage>
</organism>
<reference evidence="2" key="1">
    <citation type="submission" date="2016-03" db="EMBL/GenBank/DDBJ databases">
        <authorList>
            <person name="Guldener U."/>
        </authorList>
    </citation>
    <scope>NUCLEOTIDE SEQUENCE [LARGE SCALE GENOMIC DNA]</scope>
</reference>
<evidence type="ECO:0000313" key="1">
    <source>
        <dbReference type="EMBL" id="CZT42688.1"/>
    </source>
</evidence>
<gene>
    <name evidence="1" type="ORF">RSE6_02628</name>
</gene>
<dbReference type="Proteomes" id="UP000177625">
    <property type="component" value="Unassembled WGS sequence"/>
</dbReference>
<dbReference type="EMBL" id="FJVC01000102">
    <property type="protein sequence ID" value="CZT42688.1"/>
    <property type="molecule type" value="Genomic_DNA"/>
</dbReference>
<accession>A0A1E1M0T2</accession>
<dbReference type="AlphaFoldDB" id="A0A1E1M0T2"/>
<sequence>MRTLEACIQFFPDQKSFTTPVSGRLVFISHHGLKRTMNRIMVIRHARTILEVDLAIAEDLFANIGLATLVCLCPHADPSALKVLASRGYVAENFMNCYARVLADDDLEMERVEGAEISRVPPERSSELPVWCVAGFNAGGGLIYLLNTLGRLIALHKDTIPTMRL</sequence>
<keyword evidence="2" id="KW-1185">Reference proteome</keyword>
<protein>
    <submittedName>
        <fullName evidence="1">Uncharacterized protein</fullName>
    </submittedName>
</protein>